<proteinExistence type="predicted"/>
<accession>A0ABT2FTY6</accession>
<evidence type="ECO:0000313" key="1">
    <source>
        <dbReference type="EMBL" id="MCS4558694.1"/>
    </source>
</evidence>
<feature type="non-terminal residue" evidence="1">
    <location>
        <position position="194"/>
    </location>
</feature>
<dbReference type="InterPro" id="IPR010221">
    <property type="entry name" value="VCBS_dom"/>
</dbReference>
<dbReference type="RefSeq" id="WP_238898510.1">
    <property type="nucleotide sequence ID" value="NZ_JAKOGG010000052.1"/>
</dbReference>
<evidence type="ECO:0000313" key="2">
    <source>
        <dbReference type="Proteomes" id="UP001201549"/>
    </source>
</evidence>
<gene>
    <name evidence="1" type="ORF">L9G74_19925</name>
</gene>
<name>A0ABT2FTY6_9GAMM</name>
<comment type="caution">
    <text evidence="1">The sequence shown here is derived from an EMBL/GenBank/DDBJ whole genome shotgun (WGS) entry which is preliminary data.</text>
</comment>
<dbReference type="EMBL" id="JAKOGG010000052">
    <property type="protein sequence ID" value="MCS4558694.1"/>
    <property type="molecule type" value="Genomic_DNA"/>
</dbReference>
<protein>
    <submittedName>
        <fullName evidence="1">VCBS domain-containing protein</fullName>
    </submittedName>
</protein>
<keyword evidence="2" id="KW-1185">Reference proteome</keyword>
<dbReference type="NCBIfam" id="TIGR01965">
    <property type="entry name" value="VCBS_repeat"/>
    <property type="match status" value="1"/>
</dbReference>
<organism evidence="1 2">
    <name type="scientific">Shewanella electrica</name>
    <dbReference type="NCBI Taxonomy" id="515560"/>
    <lineage>
        <taxon>Bacteria</taxon>
        <taxon>Pseudomonadati</taxon>
        <taxon>Pseudomonadota</taxon>
        <taxon>Gammaproteobacteria</taxon>
        <taxon>Alteromonadales</taxon>
        <taxon>Shewanellaceae</taxon>
        <taxon>Shewanella</taxon>
    </lineage>
</organism>
<reference evidence="2" key="1">
    <citation type="submission" date="2023-07" db="EMBL/GenBank/DDBJ databases">
        <title>Shewanella mangrovi sp. nov., an acetaldehyde- degrading bacterium isolated from mangrove sediment.</title>
        <authorList>
            <person name="Liu Y."/>
        </authorList>
    </citation>
    <scope>NUCLEOTIDE SEQUENCE [LARGE SCALE GENOMIC DNA]</scope>
    <source>
        <strain evidence="2">C32</strain>
    </source>
</reference>
<dbReference type="Proteomes" id="UP001201549">
    <property type="component" value="Unassembled WGS sequence"/>
</dbReference>
<feature type="non-terminal residue" evidence="1">
    <location>
        <position position="1"/>
    </location>
</feature>
<sequence>NDEVVEGQTLTGTWSGTEGADGMQSLAIDWTFAGTTTTYDQDDFTFDTAFDVAGGSLTIHEDGTWSFTADNNLDNADGIAVSITATITDTDGDVATDDASFTITDGGDPIFNPAQGGDLSLDLDDDALNTGVTGNLSFTAGSDDITGFSFADPSVTGFVAPTVTGLTGELTWSLNSDGNLIGSLNGVAVLQLSL</sequence>